<name>A0A163KE81_ABSGL</name>
<dbReference type="InterPro" id="IPR051970">
    <property type="entry name" value="TEL2_Regulation"/>
</dbReference>
<evidence type="ECO:0000256" key="2">
    <source>
        <dbReference type="SAM" id="MobiDB-lite"/>
    </source>
</evidence>
<dbReference type="Pfam" id="PF10193">
    <property type="entry name" value="Telomere_reg-2"/>
    <property type="match status" value="1"/>
</dbReference>
<accession>A0A163KE81</accession>
<dbReference type="AlphaFoldDB" id="A0A163KE81"/>
<protein>
    <recommendedName>
        <fullName evidence="4">Telomere length regulation protein conserved domain-containing protein</fullName>
    </recommendedName>
</protein>
<sequence length="1088" mass="121441">MNEPHTTRTWIDNNHDAITIADRCECDEAIDDPPHCHHSCSLYHDHDQTDDTNTTCSCPHSDNLPPAATDPPPSIPPPQNDQTKPDLFADEDIPLGDRYPHLIARSKKRKTRRRRSALGKRMVYISFLLILLGGIATFFCWPRIPLVAIGSHAQRHSTMTMDKLQLETTWLMNMTLDNRENWIPTRLARMELTMVDSVTMASFASAVVTDLVLAPGVSAVVPNIVVNVSYMARVESDATWQALTKACVAKQGVDRAALNIKMKVKETVRLVADHSCILYDTICEELERLDEAATGSDTVDSFRACLQWPLTTTLSPALISHSVWKRHVRLLLNTLVPRWAFVLLTEDHQALRSTLLGSSPCALMAYTSLPLLLESIHDHATSLDILDLYTALLKQYVSRTTVASYFDVPKEDQATFGSLLCSIPSRLANAYGLQGDGATWYSDRSFYSLLTKHIAGVLSTADQQHRLDMAGELVGKMIRQGYQEMLLPVAIKASIDHLRMWDTLWTLCEQQAPTEKLYGAILRYINKRMEPMRHVTNKTTIRTAVYSFATLLAPVLFATPARVDAFLLYTLNDRPRLVDDLVLRVVVAVAVHATGLEASNTGEWQLLPRACDMIARTLRQVVDSWTDPVLIKQMSDSERLYVTISLLILLGYSDKAMVEEIQRSTGIVQGISAWFSAGDEVTAKLAMIVAESMSHRTKDQGEAILDFGIPMDQHFLDLKELALVADGLIKVDTDASLIFGENPSVDDLSTAAVTDDDDEDDELLNDQGGLDPDVLMIPDEEEDEDEEDSDLEPYPMEDESDDNEEYGEGEGADPKKKKARIPVYISELVDYLKDQEDPEKLEIGLNAAEGVIRRKSGVGSEVPLMVACPTKIAGFIIEQLFSQNSSIGQKNVILAAVSMVALELSGWDSYSNKGKDDKGIDMNMDSLALPSIEKAGQLVFSSSRAQADLKRQKGVVRNRLSGLAGPIFFFPLVTGWWEVSQLRLSNTPDKKKIVKEYFDYAFSLRYVPKLSSRILRALLLGFNTIIHICYKEQGYLLVTNFTLELSGCQQWLEDVLEKHQQDTELQQLTLKLLVSISQLAKVGSYHQS</sequence>
<evidence type="ECO:0000313" key="5">
    <source>
        <dbReference type="EMBL" id="SAM06463.1"/>
    </source>
</evidence>
<dbReference type="InParanoid" id="A0A163KE81"/>
<gene>
    <name evidence="5" type="primary">ABSGL_12352.1 scaffold 12745</name>
</gene>
<dbReference type="STRING" id="4829.A0A163KE81"/>
<evidence type="ECO:0000256" key="1">
    <source>
        <dbReference type="ARBA" id="ARBA00006133"/>
    </source>
</evidence>
<dbReference type="InterPro" id="IPR019337">
    <property type="entry name" value="Telomere_length_regulation_dom"/>
</dbReference>
<dbReference type="GO" id="GO:0005829">
    <property type="term" value="C:cytosol"/>
    <property type="evidence" value="ECO:0007669"/>
    <property type="project" value="TreeGrafter"/>
</dbReference>
<dbReference type="GO" id="GO:0051083">
    <property type="term" value="P:'de novo' cotranslational protein folding"/>
    <property type="evidence" value="ECO:0007669"/>
    <property type="project" value="TreeGrafter"/>
</dbReference>
<feature type="compositionally biased region" description="Pro residues" evidence="2">
    <location>
        <begin position="68"/>
        <end position="79"/>
    </location>
</feature>
<feature type="region of interest" description="Disordered" evidence="2">
    <location>
        <begin position="63"/>
        <end position="90"/>
    </location>
</feature>
<dbReference type="OMA" id="KERHYIT"/>
<dbReference type="EMBL" id="LT554591">
    <property type="protein sequence ID" value="SAM06463.1"/>
    <property type="molecule type" value="Genomic_DNA"/>
</dbReference>
<feature type="transmembrane region" description="Helical" evidence="3">
    <location>
        <begin position="122"/>
        <end position="144"/>
    </location>
</feature>
<proteinExistence type="inferred from homology"/>
<feature type="region of interest" description="Disordered" evidence="2">
    <location>
        <begin position="747"/>
        <end position="817"/>
    </location>
</feature>
<dbReference type="GO" id="GO:0042162">
    <property type="term" value="F:telomeric DNA binding"/>
    <property type="evidence" value="ECO:0007669"/>
    <property type="project" value="TreeGrafter"/>
</dbReference>
<dbReference type="GO" id="GO:0051879">
    <property type="term" value="F:Hsp90 protein binding"/>
    <property type="evidence" value="ECO:0007669"/>
    <property type="project" value="TreeGrafter"/>
</dbReference>
<evidence type="ECO:0000313" key="6">
    <source>
        <dbReference type="Proteomes" id="UP000078561"/>
    </source>
</evidence>
<feature type="compositionally biased region" description="Acidic residues" evidence="2">
    <location>
        <begin position="778"/>
        <end position="811"/>
    </location>
</feature>
<keyword evidence="3" id="KW-0812">Transmembrane</keyword>
<reference evidence="5" key="1">
    <citation type="submission" date="2016-04" db="EMBL/GenBank/DDBJ databases">
        <authorList>
            <person name="Evans L.H."/>
            <person name="Alamgir A."/>
            <person name="Owens N."/>
            <person name="Weber N.D."/>
            <person name="Virtaneva K."/>
            <person name="Barbian K."/>
            <person name="Babar A."/>
            <person name="Rosenke K."/>
        </authorList>
    </citation>
    <scope>NUCLEOTIDE SEQUENCE [LARGE SCALE GENOMIC DNA]</scope>
    <source>
        <strain evidence="5">CBS 101.48</strain>
    </source>
</reference>
<keyword evidence="3" id="KW-1133">Transmembrane helix</keyword>
<dbReference type="OrthoDB" id="10258062at2759"/>
<feature type="domain" description="Telomere length regulation protein conserved" evidence="4">
    <location>
        <begin position="822"/>
        <end position="862"/>
    </location>
</feature>
<evidence type="ECO:0000259" key="4">
    <source>
        <dbReference type="Pfam" id="PF10193"/>
    </source>
</evidence>
<dbReference type="Proteomes" id="UP000078561">
    <property type="component" value="Unassembled WGS sequence"/>
</dbReference>
<dbReference type="PANTHER" id="PTHR15830">
    <property type="entry name" value="TELOMERE LENGTH REGULATION PROTEIN TEL2 FAMILY MEMBER"/>
    <property type="match status" value="1"/>
</dbReference>
<comment type="similarity">
    <text evidence="1">Belongs to the TEL2 family.</text>
</comment>
<organism evidence="5">
    <name type="scientific">Absidia glauca</name>
    <name type="common">Pin mould</name>
    <dbReference type="NCBI Taxonomy" id="4829"/>
    <lineage>
        <taxon>Eukaryota</taxon>
        <taxon>Fungi</taxon>
        <taxon>Fungi incertae sedis</taxon>
        <taxon>Mucoromycota</taxon>
        <taxon>Mucoromycotina</taxon>
        <taxon>Mucoromycetes</taxon>
        <taxon>Mucorales</taxon>
        <taxon>Cunninghamellaceae</taxon>
        <taxon>Absidia</taxon>
    </lineage>
</organism>
<dbReference type="InterPro" id="IPR038528">
    <property type="entry name" value="TEL2_C_sf"/>
</dbReference>
<dbReference type="PANTHER" id="PTHR15830:SF10">
    <property type="entry name" value="TELOMERE LENGTH REGULATION PROTEIN TEL2 HOMOLOG"/>
    <property type="match status" value="1"/>
</dbReference>
<evidence type="ECO:0000256" key="3">
    <source>
        <dbReference type="SAM" id="Phobius"/>
    </source>
</evidence>
<feature type="compositionally biased region" description="Acidic residues" evidence="2">
    <location>
        <begin position="754"/>
        <end position="764"/>
    </location>
</feature>
<keyword evidence="6" id="KW-1185">Reference proteome</keyword>
<keyword evidence="3" id="KW-0472">Membrane</keyword>
<dbReference type="Gene3D" id="1.25.40.720">
    <property type="entry name" value="Telomere length regulation protein 2, C-terminal domain"/>
    <property type="match status" value="2"/>
</dbReference>